<keyword evidence="3" id="KW-1185">Reference proteome</keyword>
<sequence>MTRSVLAAAALIVFGAAAVAALIVTAPAAPTPATTPSPYGMPLTECADGSWSTAAGPDACALRGGAHRG</sequence>
<keyword evidence="1" id="KW-0732">Signal</keyword>
<accession>A0ABY8WK25</accession>
<evidence type="ECO:0000313" key="3">
    <source>
        <dbReference type="Proteomes" id="UP001240150"/>
    </source>
</evidence>
<reference evidence="2 3" key="1">
    <citation type="submission" date="2023-06" db="EMBL/GenBank/DDBJ databases">
        <authorList>
            <person name="Yushchuk O."/>
            <person name="Binda E."/>
            <person name="Ruckert-Reed C."/>
            <person name="Fedorenko V."/>
            <person name="Kalinowski J."/>
            <person name="Marinelli F."/>
        </authorList>
    </citation>
    <scope>NUCLEOTIDE SEQUENCE [LARGE SCALE GENOMIC DNA]</scope>
    <source>
        <strain evidence="2 3">NRRL 3884</strain>
    </source>
</reference>
<dbReference type="EMBL" id="CP126980">
    <property type="protein sequence ID" value="WIM97822.1"/>
    <property type="molecule type" value="Genomic_DNA"/>
</dbReference>
<evidence type="ECO:0000256" key="1">
    <source>
        <dbReference type="SAM" id="SignalP"/>
    </source>
</evidence>
<gene>
    <name evidence="2" type="ORF">ACTOB_001376</name>
</gene>
<proteinExistence type="predicted"/>
<feature type="signal peptide" evidence="1">
    <location>
        <begin position="1"/>
        <end position="28"/>
    </location>
</feature>
<dbReference type="Proteomes" id="UP001240150">
    <property type="component" value="Chromosome"/>
</dbReference>
<name>A0ABY8WK25_9ACTN</name>
<organism evidence="2 3">
    <name type="scientific">Actinoplanes oblitus</name>
    <dbReference type="NCBI Taxonomy" id="3040509"/>
    <lineage>
        <taxon>Bacteria</taxon>
        <taxon>Bacillati</taxon>
        <taxon>Actinomycetota</taxon>
        <taxon>Actinomycetes</taxon>
        <taxon>Micromonosporales</taxon>
        <taxon>Micromonosporaceae</taxon>
        <taxon>Actinoplanes</taxon>
    </lineage>
</organism>
<dbReference type="RefSeq" id="WP_284919216.1">
    <property type="nucleotide sequence ID" value="NZ_CP126980.1"/>
</dbReference>
<evidence type="ECO:0000313" key="2">
    <source>
        <dbReference type="EMBL" id="WIM97822.1"/>
    </source>
</evidence>
<protein>
    <submittedName>
        <fullName evidence="2">Uncharacterized protein</fullName>
    </submittedName>
</protein>
<feature type="chain" id="PRO_5046959539" evidence="1">
    <location>
        <begin position="29"/>
        <end position="69"/>
    </location>
</feature>